<keyword evidence="8" id="KW-1185">Reference proteome</keyword>
<keyword evidence="1 4" id="KW-0349">Heme</keyword>
<dbReference type="PATRIC" id="fig|540747.5.peg.5142"/>
<dbReference type="GO" id="GO:0046872">
    <property type="term" value="F:metal ion binding"/>
    <property type="evidence" value="ECO:0007669"/>
    <property type="project" value="UniProtKB-KW"/>
</dbReference>
<evidence type="ECO:0000313" key="7">
    <source>
        <dbReference type="EMBL" id="QEW27089.1"/>
    </source>
</evidence>
<dbReference type="InterPro" id="IPR036909">
    <property type="entry name" value="Cyt_c-like_dom_sf"/>
</dbReference>
<dbReference type="Pfam" id="PF13442">
    <property type="entry name" value="Cytochrome_CBB3"/>
    <property type="match status" value="1"/>
</dbReference>
<dbReference type="GO" id="GO:0020037">
    <property type="term" value="F:heme binding"/>
    <property type="evidence" value="ECO:0007669"/>
    <property type="project" value="InterPro"/>
</dbReference>
<dbReference type="RefSeq" id="WP_057816181.1">
    <property type="nucleotide sequence ID" value="NZ_CP031598.1"/>
</dbReference>
<dbReference type="InterPro" id="IPR009056">
    <property type="entry name" value="Cyt_c-like_dom"/>
</dbReference>
<accession>A0A0T5PAK3</accession>
<evidence type="ECO:0000256" key="4">
    <source>
        <dbReference type="PROSITE-ProRule" id="PRU00433"/>
    </source>
</evidence>
<name>A0A0T5PAK3_9RHOB</name>
<dbReference type="SUPFAM" id="SSF46626">
    <property type="entry name" value="Cytochrome c"/>
    <property type="match status" value="1"/>
</dbReference>
<dbReference type="Proteomes" id="UP000051401">
    <property type="component" value="Unassembled WGS sequence"/>
</dbReference>
<evidence type="ECO:0000259" key="5">
    <source>
        <dbReference type="PROSITE" id="PS51007"/>
    </source>
</evidence>
<gene>
    <name evidence="7" type="ORF">RIdsm_02898</name>
    <name evidence="6" type="ORF">XM52_11080</name>
</gene>
<dbReference type="EMBL" id="LAXI01000005">
    <property type="protein sequence ID" value="KRS18081.1"/>
    <property type="molecule type" value="Genomic_DNA"/>
</dbReference>
<feature type="domain" description="Cytochrome c" evidence="5">
    <location>
        <begin position="23"/>
        <end position="133"/>
    </location>
</feature>
<dbReference type="KEGG" id="rid:RIdsm_02898"/>
<sequence length="142" mass="15182">MRYALIAACLATTGCMATDPDVASRDAGRTLFAEDCAACHGPEAKGNGPLAAELETQPADLTKIASRRNGVWPMLEIMSIVDGYSKRTNPRDDMPIIVGLTEGPMIDFDSGNGITQQVPARLVAVVEYLESIQSPRPTSYVP</sequence>
<dbReference type="AlphaFoldDB" id="A0A0T5PAK3"/>
<dbReference type="EMBL" id="CP031598">
    <property type="protein sequence ID" value="QEW27089.1"/>
    <property type="molecule type" value="Genomic_DNA"/>
</dbReference>
<proteinExistence type="predicted"/>
<evidence type="ECO:0000313" key="8">
    <source>
        <dbReference type="Proteomes" id="UP000051401"/>
    </source>
</evidence>
<organism evidence="6 8">
    <name type="scientific">Roseovarius indicus</name>
    <dbReference type="NCBI Taxonomy" id="540747"/>
    <lineage>
        <taxon>Bacteria</taxon>
        <taxon>Pseudomonadati</taxon>
        <taxon>Pseudomonadota</taxon>
        <taxon>Alphaproteobacteria</taxon>
        <taxon>Rhodobacterales</taxon>
        <taxon>Roseobacteraceae</taxon>
        <taxon>Roseovarius</taxon>
    </lineage>
</organism>
<dbReference type="PROSITE" id="PS51257">
    <property type="entry name" value="PROKAR_LIPOPROTEIN"/>
    <property type="match status" value="1"/>
</dbReference>
<dbReference type="Proteomes" id="UP000325785">
    <property type="component" value="Chromosome"/>
</dbReference>
<dbReference type="PROSITE" id="PS51007">
    <property type="entry name" value="CYTC"/>
    <property type="match status" value="1"/>
</dbReference>
<keyword evidence="3 4" id="KW-0408">Iron</keyword>
<dbReference type="STRING" id="540747.SAMN04488031_101447"/>
<dbReference type="Gene3D" id="1.10.760.10">
    <property type="entry name" value="Cytochrome c-like domain"/>
    <property type="match status" value="1"/>
</dbReference>
<evidence type="ECO:0000313" key="6">
    <source>
        <dbReference type="EMBL" id="KRS18081.1"/>
    </source>
</evidence>
<evidence type="ECO:0000313" key="9">
    <source>
        <dbReference type="Proteomes" id="UP000325785"/>
    </source>
</evidence>
<evidence type="ECO:0000256" key="3">
    <source>
        <dbReference type="ARBA" id="ARBA00023004"/>
    </source>
</evidence>
<evidence type="ECO:0000256" key="1">
    <source>
        <dbReference type="ARBA" id="ARBA00022617"/>
    </source>
</evidence>
<dbReference type="GO" id="GO:0009055">
    <property type="term" value="F:electron transfer activity"/>
    <property type="evidence" value="ECO:0007669"/>
    <property type="project" value="InterPro"/>
</dbReference>
<dbReference type="OrthoDB" id="5514238at2"/>
<protein>
    <submittedName>
        <fullName evidence="7">Cytochrome c-like protein</fullName>
    </submittedName>
</protein>
<reference evidence="6 8" key="1">
    <citation type="submission" date="2015-04" db="EMBL/GenBank/DDBJ databases">
        <title>The draft genome sequence of Roseovarius indicus B108T.</title>
        <authorList>
            <person name="Li G."/>
            <person name="Lai Q."/>
            <person name="Shao Z."/>
            <person name="Yan P."/>
        </authorList>
    </citation>
    <scope>NUCLEOTIDE SEQUENCE [LARGE SCALE GENOMIC DNA]</scope>
    <source>
        <strain evidence="6 8">B108</strain>
    </source>
</reference>
<keyword evidence="2 4" id="KW-0479">Metal-binding</keyword>
<reference evidence="7 9" key="2">
    <citation type="submission" date="2018-08" db="EMBL/GenBank/DDBJ databases">
        <title>Genetic Globetrotter - A new plasmid hitch-hiking vast phylogenetic and geographic distances.</title>
        <authorList>
            <person name="Vollmers J."/>
            <person name="Petersen J."/>
        </authorList>
    </citation>
    <scope>NUCLEOTIDE SEQUENCE [LARGE SCALE GENOMIC DNA]</scope>
    <source>
        <strain evidence="7 9">DSM 26383</strain>
    </source>
</reference>
<evidence type="ECO:0000256" key="2">
    <source>
        <dbReference type="ARBA" id="ARBA00022723"/>
    </source>
</evidence>